<sequence length="342" mass="36871">MASGSQNSRPPRGSPANIISRLLSLRGKREGVAIAFLISGLFTALMLIAAPFFILTYLLVPVIGFALPYYMGNRRIRNILLAGLVFLLVVALMTDVSYSNVIYSSHDVVPGTVPPGSNITFQGGGVTPSMGNGHTVFTFEATVLSNAGNHTLSPAHVVILKLSDLGTVVNSTMMVESTSSSSTGKTVTTFVYNTTLASGLVFVYYFALNSSGTWIKTSVSTASTATPSSTFVSLMSSGIIISDSVGTFIFVGIFYFGIVFVFLLIRQNNRRKDRLLAMRPNPMKEANDRSGKNTSPPKTQYRGMPRRQEPRTVKKEKWTCSSCGAEVSEDAEVCSSCGEKFD</sequence>
<keyword evidence="2" id="KW-0812">Transmembrane</keyword>
<evidence type="ECO:0000256" key="1">
    <source>
        <dbReference type="SAM" id="MobiDB-lite"/>
    </source>
</evidence>
<protein>
    <submittedName>
        <fullName evidence="3">Zinc ribbon domain-containing protein</fullName>
    </submittedName>
</protein>
<dbReference type="Proteomes" id="UP000750197">
    <property type="component" value="Unassembled WGS sequence"/>
</dbReference>
<comment type="caution">
    <text evidence="3">The sequence shown here is derived from an EMBL/GenBank/DDBJ whole genome shotgun (WGS) entry which is preliminary data.</text>
</comment>
<feature type="transmembrane region" description="Helical" evidence="2">
    <location>
        <begin position="190"/>
        <end position="207"/>
    </location>
</feature>
<gene>
    <name evidence="3" type="ORF">J9259_03640</name>
    <name evidence="4" type="ORF">KIY12_04565</name>
</gene>
<evidence type="ECO:0000313" key="3">
    <source>
        <dbReference type="EMBL" id="MBX8631600.1"/>
    </source>
</evidence>
<evidence type="ECO:0000313" key="5">
    <source>
        <dbReference type="Proteomes" id="UP000716004"/>
    </source>
</evidence>
<dbReference type="EMBL" id="JAGVSJ010000006">
    <property type="protein sequence ID" value="MBX8631600.1"/>
    <property type="molecule type" value="Genomic_DNA"/>
</dbReference>
<keyword evidence="2" id="KW-1133">Transmembrane helix</keyword>
<evidence type="ECO:0000256" key="2">
    <source>
        <dbReference type="SAM" id="Phobius"/>
    </source>
</evidence>
<feature type="transmembrane region" description="Helical" evidence="2">
    <location>
        <begin position="31"/>
        <end position="48"/>
    </location>
</feature>
<organism evidence="3 5">
    <name type="scientific">Candidatus Sysuiplasma superficiale</name>
    <dbReference type="NCBI Taxonomy" id="2823368"/>
    <lineage>
        <taxon>Archaea</taxon>
        <taxon>Methanobacteriati</taxon>
        <taxon>Thermoplasmatota</taxon>
        <taxon>Thermoplasmata</taxon>
        <taxon>Candidatus Sysuiplasmatales</taxon>
        <taxon>Candidatus Sysuiplasmataceae</taxon>
        <taxon>Candidatus Sysuiplasma</taxon>
    </lineage>
</organism>
<proteinExistence type="predicted"/>
<feature type="transmembrane region" description="Helical" evidence="2">
    <location>
        <begin position="219"/>
        <end position="241"/>
    </location>
</feature>
<accession>A0A8J7YSZ8</accession>
<evidence type="ECO:0000313" key="4">
    <source>
        <dbReference type="EMBL" id="MBX8643980.1"/>
    </source>
</evidence>
<reference evidence="3" key="1">
    <citation type="submission" date="2021-04" db="EMBL/GenBank/DDBJ databases">
        <title>Genomic insights into ecological role and evolution of a novel Thermoplasmata order Candidatus Sysuiplasmatales.</title>
        <authorList>
            <person name="Yuan Y."/>
        </authorList>
    </citation>
    <scope>NUCLEOTIDE SEQUENCE</scope>
    <source>
        <strain evidence="4">TUT19-bin139</strain>
        <strain evidence="3">YP2-bin.285</strain>
    </source>
</reference>
<dbReference type="AlphaFoldDB" id="A0A8J7YSZ8"/>
<feature type="region of interest" description="Disordered" evidence="1">
    <location>
        <begin position="275"/>
        <end position="316"/>
    </location>
</feature>
<feature type="transmembrane region" description="Helical" evidence="2">
    <location>
        <begin position="79"/>
        <end position="98"/>
    </location>
</feature>
<feature type="compositionally biased region" description="Basic and acidic residues" evidence="1">
    <location>
        <begin position="306"/>
        <end position="316"/>
    </location>
</feature>
<feature type="transmembrane region" description="Helical" evidence="2">
    <location>
        <begin position="54"/>
        <end position="72"/>
    </location>
</feature>
<dbReference type="Proteomes" id="UP000716004">
    <property type="component" value="Unassembled WGS sequence"/>
</dbReference>
<dbReference type="EMBL" id="JAHEAC010000031">
    <property type="protein sequence ID" value="MBX8643980.1"/>
    <property type="molecule type" value="Genomic_DNA"/>
</dbReference>
<feature type="transmembrane region" description="Helical" evidence="2">
    <location>
        <begin position="247"/>
        <end position="265"/>
    </location>
</feature>
<keyword evidence="2" id="KW-0472">Membrane</keyword>
<name>A0A8J7YSZ8_9ARCH</name>